<reference evidence="3 4" key="1">
    <citation type="submission" date="2020-05" db="EMBL/GenBank/DDBJ databases">
        <title>Genomic Encyclopedia of Type Strains, Phase IV (KMG-V): Genome sequencing to study the core and pangenomes of soil and plant-associated prokaryotes.</title>
        <authorList>
            <person name="Whitman W."/>
        </authorList>
    </citation>
    <scope>NUCLEOTIDE SEQUENCE [LARGE SCALE GENOMIC DNA]</scope>
    <source>
        <strain evidence="3 4">C29</strain>
    </source>
</reference>
<evidence type="ECO:0000313" key="4">
    <source>
        <dbReference type="Proteomes" id="UP001516061"/>
    </source>
</evidence>
<protein>
    <recommendedName>
        <fullName evidence="2">PelD GGDEF domain-containing protein</fullName>
    </recommendedName>
</protein>
<keyword evidence="4" id="KW-1185">Reference proteome</keyword>
<evidence type="ECO:0000313" key="3">
    <source>
        <dbReference type="EMBL" id="NRT54480.1"/>
    </source>
</evidence>
<feature type="transmembrane region" description="Helical" evidence="1">
    <location>
        <begin position="27"/>
        <end position="48"/>
    </location>
</feature>
<evidence type="ECO:0000256" key="1">
    <source>
        <dbReference type="SAM" id="Phobius"/>
    </source>
</evidence>
<keyword evidence="1" id="KW-0472">Membrane</keyword>
<dbReference type="InterPro" id="IPR029016">
    <property type="entry name" value="GAF-like_dom_sf"/>
</dbReference>
<proteinExistence type="predicted"/>
<dbReference type="InterPro" id="IPR038367">
    <property type="entry name" value="PelD_GGDEF_sf"/>
</dbReference>
<feature type="transmembrane region" description="Helical" evidence="1">
    <location>
        <begin position="60"/>
        <end position="84"/>
    </location>
</feature>
<dbReference type="Pfam" id="PF16963">
    <property type="entry name" value="PelD_GGDEF"/>
    <property type="match status" value="1"/>
</dbReference>
<comment type="caution">
    <text evidence="3">The sequence shown here is derived from an EMBL/GenBank/DDBJ whole genome shotgun (WGS) entry which is preliminary data.</text>
</comment>
<dbReference type="Gene3D" id="3.30.450.40">
    <property type="match status" value="1"/>
</dbReference>
<dbReference type="InterPro" id="IPR031583">
    <property type="entry name" value="PelD_GGDEF"/>
</dbReference>
<dbReference type="Proteomes" id="UP001516061">
    <property type="component" value="Unassembled WGS sequence"/>
</dbReference>
<keyword evidence="1" id="KW-1133">Transmembrane helix</keyword>
<dbReference type="Gene3D" id="3.30.70.2880">
    <property type="match status" value="1"/>
</dbReference>
<sequence>MLASRLSADATAQDGLHALVSSRTRPAWIALEVVVMTVGVIALGHAVAPRDPLLVQAAIPWSWFAPILVALRYGVLAGLASMLIELLAWRLLQGGSPEAVFPSLHFLGGLLLTMTCGEFSGLWRSRIRRLAQANAYLEDRIERVTKRLFMVQRSHDVLEQDLLLQPSTLRQALGDMRRRSLAGELSGPGAARAFLDFLGVHGQIESAQVLALGPSGQADGPVLAHVGQIVPVHPDDPLVRHALANQRLAHLQSDLPAHEAATDHLVAAPLTLGQGEHALLVVSRMPFLALHDEALELMAVLCSAFSDAALVGAEVPELLRHLPDCPVEFAEECSRLDRIARDFRIPSQIVVLNFDDPARAATQRRWAERRARTPDVIWPGSLAGGRERLVTLMPLVGRAAVDGYLRSVALWLAQRQGLGEAEQEQADLASMGIRAETVTLGDAPLARTLGTLLGSTGARP</sequence>
<name>A0ABX2FWT4_9BURK</name>
<gene>
    <name evidence="3" type="ORF">HNQ01_000187</name>
</gene>
<accession>A0ABX2FWT4</accession>
<feature type="domain" description="PelD GGDEF" evidence="2">
    <location>
        <begin position="323"/>
        <end position="453"/>
    </location>
</feature>
<keyword evidence="1" id="KW-0812">Transmembrane</keyword>
<evidence type="ECO:0000259" key="2">
    <source>
        <dbReference type="Pfam" id="PF16963"/>
    </source>
</evidence>
<dbReference type="EMBL" id="JABSNM010000001">
    <property type="protein sequence ID" value="NRT54480.1"/>
    <property type="molecule type" value="Genomic_DNA"/>
</dbReference>
<organism evidence="3 4">
    <name type="scientific">Sphaerotilus uruguayifluvii</name>
    <dbReference type="NCBI Taxonomy" id="2735897"/>
    <lineage>
        <taxon>Bacteria</taxon>
        <taxon>Pseudomonadati</taxon>
        <taxon>Pseudomonadota</taxon>
        <taxon>Betaproteobacteria</taxon>
        <taxon>Burkholderiales</taxon>
        <taxon>Sphaerotilaceae</taxon>
        <taxon>Sphaerotilus</taxon>
    </lineage>
</organism>
<dbReference type="RefSeq" id="WP_173803437.1">
    <property type="nucleotide sequence ID" value="NZ_JABSNM010000001.1"/>
</dbReference>